<dbReference type="RefSeq" id="WP_353567954.1">
    <property type="nucleotide sequence ID" value="NZ_BAABRI010000018.1"/>
</dbReference>
<sequence length="83" mass="9302">MNDGVPSDSEARERELDKLEDEFPQLADAAFFAEAERTLAAGLTLTQAFDGQVVRISPDGRCEVVKTIHPPHPVEVGRRIWIW</sequence>
<evidence type="ECO:0000313" key="1">
    <source>
        <dbReference type="EMBL" id="GAA5483850.1"/>
    </source>
</evidence>
<dbReference type="Proteomes" id="UP001476282">
    <property type="component" value="Unassembled WGS sequence"/>
</dbReference>
<organism evidence="1 2">
    <name type="scientific">Haloferula sargassicola</name>
    <dbReference type="NCBI Taxonomy" id="490096"/>
    <lineage>
        <taxon>Bacteria</taxon>
        <taxon>Pseudomonadati</taxon>
        <taxon>Verrucomicrobiota</taxon>
        <taxon>Verrucomicrobiia</taxon>
        <taxon>Verrucomicrobiales</taxon>
        <taxon>Verrucomicrobiaceae</taxon>
        <taxon>Haloferula</taxon>
    </lineage>
</organism>
<accession>A0ABP9URH2</accession>
<gene>
    <name evidence="1" type="ORF">Hsar01_03084</name>
</gene>
<reference evidence="1 2" key="1">
    <citation type="submission" date="2024-02" db="EMBL/GenBank/DDBJ databases">
        <title>Haloferula sargassicola NBRC 104335.</title>
        <authorList>
            <person name="Ichikawa N."/>
            <person name="Katano-Makiyama Y."/>
            <person name="Hidaka K."/>
        </authorList>
    </citation>
    <scope>NUCLEOTIDE SEQUENCE [LARGE SCALE GENOMIC DNA]</scope>
    <source>
        <strain evidence="1 2">NBRC 104335</strain>
    </source>
</reference>
<comment type="caution">
    <text evidence="1">The sequence shown here is derived from an EMBL/GenBank/DDBJ whole genome shotgun (WGS) entry which is preliminary data.</text>
</comment>
<dbReference type="EMBL" id="BAABRI010000018">
    <property type="protein sequence ID" value="GAA5483850.1"/>
    <property type="molecule type" value="Genomic_DNA"/>
</dbReference>
<name>A0ABP9URH2_9BACT</name>
<protein>
    <submittedName>
        <fullName evidence="1">Uncharacterized protein</fullName>
    </submittedName>
</protein>
<keyword evidence="2" id="KW-1185">Reference proteome</keyword>
<evidence type="ECO:0000313" key="2">
    <source>
        <dbReference type="Proteomes" id="UP001476282"/>
    </source>
</evidence>
<proteinExistence type="predicted"/>